<accession>A0ABQ7FN46</accession>
<dbReference type="EMBL" id="WHPN01000086">
    <property type="protein sequence ID" value="KAF4410336.1"/>
    <property type="molecule type" value="Genomic_DNA"/>
</dbReference>
<protein>
    <submittedName>
        <fullName evidence="1">Uncharacterized protein</fullName>
    </submittedName>
</protein>
<reference evidence="1 2" key="1">
    <citation type="submission" date="2019-10" db="EMBL/GenBank/DDBJ databases">
        <title>Streptomyces tenebrisbrunneis sp.nov., an endogenous actinomycete isolated from of Lycium ruthenicum.</title>
        <authorList>
            <person name="Ma L."/>
        </authorList>
    </citation>
    <scope>NUCLEOTIDE SEQUENCE [LARGE SCALE GENOMIC DNA]</scope>
    <source>
        <strain evidence="1 2">TRM 66187</strain>
    </source>
</reference>
<gene>
    <name evidence="1" type="ORF">GCU69_04380</name>
</gene>
<organism evidence="1 2">
    <name type="scientific">Streptomyces lycii</name>
    <dbReference type="NCBI Taxonomy" id="2654337"/>
    <lineage>
        <taxon>Bacteria</taxon>
        <taxon>Bacillati</taxon>
        <taxon>Actinomycetota</taxon>
        <taxon>Actinomycetes</taxon>
        <taxon>Kitasatosporales</taxon>
        <taxon>Streptomycetaceae</taxon>
        <taxon>Streptomyces</taxon>
    </lineage>
</organism>
<feature type="non-terminal residue" evidence="1">
    <location>
        <position position="61"/>
    </location>
</feature>
<keyword evidence="2" id="KW-1185">Reference proteome</keyword>
<dbReference type="RefSeq" id="WP_156205162.1">
    <property type="nucleotide sequence ID" value="NZ_WHPN01000086.1"/>
</dbReference>
<proteinExistence type="predicted"/>
<name>A0ABQ7FN46_9ACTN</name>
<comment type="caution">
    <text evidence="1">The sequence shown here is derived from an EMBL/GenBank/DDBJ whole genome shotgun (WGS) entry which is preliminary data.</text>
</comment>
<dbReference type="Proteomes" id="UP000621266">
    <property type="component" value="Unassembled WGS sequence"/>
</dbReference>
<sequence>MMSVRGVRVGRMTGIAVVSAVGTTGGMTGGMTVVVSGVRVVGIGVMTGIDGMSVRVGRTTG</sequence>
<evidence type="ECO:0000313" key="1">
    <source>
        <dbReference type="EMBL" id="KAF4410336.1"/>
    </source>
</evidence>
<evidence type="ECO:0000313" key="2">
    <source>
        <dbReference type="Proteomes" id="UP000621266"/>
    </source>
</evidence>